<dbReference type="SMART" id="SM01014">
    <property type="entry name" value="ARID"/>
    <property type="match status" value="1"/>
</dbReference>
<proteinExistence type="predicted"/>
<dbReference type="PANTHER" id="PTHR12656:SF5">
    <property type="entry name" value="TRITHORAX GROUP PROTEIN OSA"/>
    <property type="match status" value="1"/>
</dbReference>
<feature type="domain" description="ARID" evidence="5">
    <location>
        <begin position="70"/>
        <end position="163"/>
    </location>
</feature>
<dbReference type="InterPro" id="IPR001606">
    <property type="entry name" value="ARID_dom"/>
</dbReference>
<dbReference type="STRING" id="36087.A0A077Z777"/>
<dbReference type="InterPro" id="IPR036431">
    <property type="entry name" value="ARID_dom_sf"/>
</dbReference>
<dbReference type="SMART" id="SM00501">
    <property type="entry name" value="BRIGHT"/>
    <property type="match status" value="1"/>
</dbReference>
<evidence type="ECO:0000259" key="5">
    <source>
        <dbReference type="PROSITE" id="PS51011"/>
    </source>
</evidence>
<dbReference type="GO" id="GO:0006357">
    <property type="term" value="P:regulation of transcription by RNA polymerase II"/>
    <property type="evidence" value="ECO:0007669"/>
    <property type="project" value="TreeGrafter"/>
</dbReference>
<feature type="compositionally biased region" description="Low complexity" evidence="4">
    <location>
        <begin position="426"/>
        <end position="446"/>
    </location>
</feature>
<feature type="compositionally biased region" description="Pro residues" evidence="4">
    <location>
        <begin position="343"/>
        <end position="353"/>
    </location>
</feature>
<sequence>MTCKNYRTFFFQRVQQGAVQAHVTMGPPPPSVVGGSVASGSSCSNKECGASLVARLLGDPTVLHCSSDEWADRRAFYERLVHFCETYGHPITSQPTVSKQTVDLYKLYTAVKAKGGFEEVIHIFFHSSVTNSLRSVRNRGSELRGLIRSLYWLHWIRKRKANQKRPPPLPPSTQVRCRADALRPCLLAFFLFAVFQLAYRVFGLASQQQQQQQQQPPQQYADSFMAGGQQEAAYHKSPYEHQTPAPYVNQPGTFSGHQPAPQPPPPPGQYQPRMTVPPTNAGPSTGPPPNEMIARDPFDDRMQAAPPTYYGCPPGQPPPHISFAAPMKPPYAGYPMAQGGYHPVPPPPGPPGPSGMTPHAGQQQPPQSHPAHIVPGQPPLGMKPYGGGLARTAPDGGTMPMVQVTAGFPLPTPSSSSQVGYPVVYSQSSAQQQQQQQQEQQAASQGPQPPPPTAAQFVHMTAHGHMDAGGQQPSSSSVVYSRRPIDPWRIVMVFKSGLLFEITWALNVLNVLLYDDTSALYFGLNMMPGFLDALIDVWKQSLLELAHCLHLSLPAHFATVAHRLHHRHRLHNRRHHQAGETRQCERNGGFVDGRGNNNDPSLNRTGSRLTMDDRGQDGCWTRRPLWERRRRPVEDTDLPFSAYLCKKGCSGDTSRSGSTVSSCASNSRGESDNEEENQKPPPPPRTVRFRSDLDVQFSLPNSCSFEISTDHDRSILERCLSASNALCGLSCIPGNEAKMSQSSKLLGAVATVVSLGLMPDAFKPDAFRTSNDDQHKKKKKKTTITTKGRPVQYNWYFEGLKTLVDDSFVVLCNLSPQLDLDSHDGSSVRQLLDALLSWATCKDSMALDPLTYAALVAPNRYAQEVLCKLSVMETNVDLILATPPWSRVETLLYLLAGQLSMMEEVMMREFAVALMHAFCLASPIACVAAAMQTQTIQHLVAFLDQADSNMHQVVQLHGMQALRENPELMGTSVGMLRRAASTLLCMARIPACRHRFARHHIRLLNFTMSSLMDSRVATTVADVLYELQRVGCDADRENRFGATTTSNNAKPADRDKQSTACCWCAKSCKTFLKKEVETSKRA</sequence>
<dbReference type="OrthoDB" id="8709537at2759"/>
<evidence type="ECO:0000256" key="4">
    <source>
        <dbReference type="SAM" id="MobiDB-lite"/>
    </source>
</evidence>
<feature type="region of interest" description="Disordered" evidence="4">
    <location>
        <begin position="650"/>
        <end position="686"/>
    </location>
</feature>
<dbReference type="GO" id="GO:0035060">
    <property type="term" value="C:brahma complex"/>
    <property type="evidence" value="ECO:0007669"/>
    <property type="project" value="InterPro"/>
</dbReference>
<dbReference type="GO" id="GO:0031491">
    <property type="term" value="F:nucleosome binding"/>
    <property type="evidence" value="ECO:0007669"/>
    <property type="project" value="TreeGrafter"/>
</dbReference>
<keyword evidence="7" id="KW-1185">Reference proteome</keyword>
<gene>
    <name evidence="6" type="ORF">TTRE_0000377001</name>
</gene>
<keyword evidence="3" id="KW-0539">Nucleus</keyword>
<dbReference type="Pfam" id="PF01388">
    <property type="entry name" value="ARID"/>
    <property type="match status" value="1"/>
</dbReference>
<feature type="compositionally biased region" description="Polar residues" evidence="4">
    <location>
        <begin position="651"/>
        <end position="668"/>
    </location>
</feature>
<accession>A0A077Z777</accession>
<keyword evidence="2" id="KW-0597">Phosphoprotein</keyword>
<dbReference type="Pfam" id="PF12031">
    <property type="entry name" value="BAF250_C"/>
    <property type="match status" value="1"/>
</dbReference>
<feature type="region of interest" description="Disordered" evidence="4">
    <location>
        <begin position="338"/>
        <end position="385"/>
    </location>
</feature>
<dbReference type="GO" id="GO:0003677">
    <property type="term" value="F:DNA binding"/>
    <property type="evidence" value="ECO:0007669"/>
    <property type="project" value="InterPro"/>
</dbReference>
<dbReference type="SUPFAM" id="SSF46774">
    <property type="entry name" value="ARID-like"/>
    <property type="match status" value="1"/>
</dbReference>
<dbReference type="Gene3D" id="1.10.150.60">
    <property type="entry name" value="ARID DNA-binding domain"/>
    <property type="match status" value="1"/>
</dbReference>
<dbReference type="PANTHER" id="PTHR12656">
    <property type="entry name" value="BRG-1 ASSOCIATED FACTOR 250 BAF250"/>
    <property type="match status" value="1"/>
</dbReference>
<dbReference type="EMBL" id="HG805958">
    <property type="protein sequence ID" value="CDW55498.1"/>
    <property type="molecule type" value="Genomic_DNA"/>
</dbReference>
<reference evidence="6" key="1">
    <citation type="submission" date="2014-01" db="EMBL/GenBank/DDBJ databases">
        <authorList>
            <person name="Aslett M."/>
        </authorList>
    </citation>
    <scope>NUCLEOTIDE SEQUENCE</scope>
</reference>
<feature type="compositionally biased region" description="Polar residues" evidence="4">
    <location>
        <begin position="595"/>
        <end position="608"/>
    </location>
</feature>
<reference evidence="6" key="2">
    <citation type="submission" date="2014-03" db="EMBL/GenBank/DDBJ databases">
        <title>The whipworm genome and dual-species transcriptomics of an intimate host-pathogen interaction.</title>
        <authorList>
            <person name="Foth B.J."/>
            <person name="Tsai I.J."/>
            <person name="Reid A.J."/>
            <person name="Bancroft A.J."/>
            <person name="Nichol S."/>
            <person name="Tracey A."/>
            <person name="Holroyd N."/>
            <person name="Cotton J.A."/>
            <person name="Stanley E.J."/>
            <person name="Zarowiecki M."/>
            <person name="Liu J.Z."/>
            <person name="Huckvale T."/>
            <person name="Cooper P.J."/>
            <person name="Grencis R.K."/>
            <person name="Berriman M."/>
        </authorList>
    </citation>
    <scope>NUCLEOTIDE SEQUENCE [LARGE SCALE GENOMIC DNA]</scope>
</reference>
<dbReference type="AlphaFoldDB" id="A0A077Z777"/>
<protein>
    <submittedName>
        <fullName evidence="6">Trithorax group protein osa</fullName>
    </submittedName>
</protein>
<organism evidence="6 7">
    <name type="scientific">Trichuris trichiura</name>
    <name type="common">Whipworm</name>
    <name type="synonym">Trichocephalus trichiurus</name>
    <dbReference type="NCBI Taxonomy" id="36087"/>
    <lineage>
        <taxon>Eukaryota</taxon>
        <taxon>Metazoa</taxon>
        <taxon>Ecdysozoa</taxon>
        <taxon>Nematoda</taxon>
        <taxon>Enoplea</taxon>
        <taxon>Dorylaimia</taxon>
        <taxon>Trichinellida</taxon>
        <taxon>Trichuridae</taxon>
        <taxon>Trichuris</taxon>
    </lineage>
</organism>
<dbReference type="Proteomes" id="UP000030665">
    <property type="component" value="Unassembled WGS sequence"/>
</dbReference>
<feature type="region of interest" description="Disordered" evidence="4">
    <location>
        <begin position="240"/>
        <end position="296"/>
    </location>
</feature>
<dbReference type="InterPro" id="IPR021906">
    <property type="entry name" value="BAF250/Osa"/>
</dbReference>
<evidence type="ECO:0000256" key="3">
    <source>
        <dbReference type="ARBA" id="ARBA00023242"/>
    </source>
</evidence>
<dbReference type="InterPro" id="IPR033388">
    <property type="entry name" value="BAF250_C"/>
</dbReference>
<feature type="region of interest" description="Disordered" evidence="4">
    <location>
        <begin position="425"/>
        <end position="455"/>
    </location>
</feature>
<evidence type="ECO:0000256" key="1">
    <source>
        <dbReference type="ARBA" id="ARBA00004123"/>
    </source>
</evidence>
<feature type="compositionally biased region" description="Pro residues" evidence="4">
    <location>
        <begin position="260"/>
        <end position="269"/>
    </location>
</feature>
<dbReference type="GO" id="GO:0045893">
    <property type="term" value="P:positive regulation of DNA-templated transcription"/>
    <property type="evidence" value="ECO:0007669"/>
    <property type="project" value="TreeGrafter"/>
</dbReference>
<evidence type="ECO:0000256" key="2">
    <source>
        <dbReference type="ARBA" id="ARBA00022553"/>
    </source>
</evidence>
<dbReference type="GO" id="GO:0016514">
    <property type="term" value="C:SWI/SNF complex"/>
    <property type="evidence" value="ECO:0007669"/>
    <property type="project" value="InterPro"/>
</dbReference>
<feature type="region of interest" description="Disordered" evidence="4">
    <location>
        <begin position="568"/>
        <end position="615"/>
    </location>
</feature>
<evidence type="ECO:0000313" key="7">
    <source>
        <dbReference type="Proteomes" id="UP000030665"/>
    </source>
</evidence>
<dbReference type="GO" id="GO:0071565">
    <property type="term" value="C:nBAF complex"/>
    <property type="evidence" value="ECO:0007669"/>
    <property type="project" value="TreeGrafter"/>
</dbReference>
<evidence type="ECO:0000313" key="6">
    <source>
        <dbReference type="EMBL" id="CDW55498.1"/>
    </source>
</evidence>
<dbReference type="GO" id="GO:0006338">
    <property type="term" value="P:chromatin remodeling"/>
    <property type="evidence" value="ECO:0007669"/>
    <property type="project" value="InterPro"/>
</dbReference>
<name>A0A077Z777_TRITR</name>
<dbReference type="PROSITE" id="PS51011">
    <property type="entry name" value="ARID"/>
    <property type="match status" value="1"/>
</dbReference>
<comment type="subcellular location">
    <subcellularLocation>
        <location evidence="1">Nucleus</location>
    </subcellularLocation>
</comment>
<dbReference type="GO" id="GO:0005654">
    <property type="term" value="C:nucleoplasm"/>
    <property type="evidence" value="ECO:0007669"/>
    <property type="project" value="TreeGrafter"/>
</dbReference>